<feature type="signal peptide" evidence="1">
    <location>
        <begin position="1"/>
        <end position="22"/>
    </location>
</feature>
<keyword evidence="1" id="KW-0732">Signal</keyword>
<dbReference type="AlphaFoldDB" id="A0A412EAV0"/>
<dbReference type="Gene3D" id="3.80.10.10">
    <property type="entry name" value="Ribonuclease Inhibitor"/>
    <property type="match status" value="1"/>
</dbReference>
<protein>
    <recommendedName>
        <fullName evidence="2">BACON domain-containing protein</fullName>
    </recommendedName>
</protein>
<dbReference type="Pfam" id="PF13004">
    <property type="entry name" value="BACON"/>
    <property type="match status" value="1"/>
</dbReference>
<dbReference type="InterPro" id="IPR032675">
    <property type="entry name" value="LRR_dom_sf"/>
</dbReference>
<dbReference type="InterPro" id="IPR001611">
    <property type="entry name" value="Leu-rich_rpt"/>
</dbReference>
<dbReference type="Proteomes" id="UP000284161">
    <property type="component" value="Unassembled WGS sequence"/>
</dbReference>
<evidence type="ECO:0000256" key="1">
    <source>
        <dbReference type="SAM" id="SignalP"/>
    </source>
</evidence>
<dbReference type="InterPro" id="IPR024361">
    <property type="entry name" value="BACON"/>
</dbReference>
<dbReference type="PANTHER" id="PTHR48057">
    <property type="entry name" value="LEUCINE-RICH REPEAT SERINE/THREONINE-PROTEIN KINASE 1"/>
    <property type="match status" value="1"/>
</dbReference>
<name>A0A412EAV0_BACSE</name>
<dbReference type="InterPro" id="IPR013783">
    <property type="entry name" value="Ig-like_fold"/>
</dbReference>
<evidence type="ECO:0000313" key="4">
    <source>
        <dbReference type="Proteomes" id="UP000284161"/>
    </source>
</evidence>
<dbReference type="EMBL" id="QRUB01000001">
    <property type="protein sequence ID" value="RGR29947.1"/>
    <property type="molecule type" value="Genomic_DNA"/>
</dbReference>
<proteinExistence type="predicted"/>
<dbReference type="Pfam" id="PF00560">
    <property type="entry name" value="LRR_1"/>
    <property type="match status" value="1"/>
</dbReference>
<evidence type="ECO:0000313" key="3">
    <source>
        <dbReference type="EMBL" id="RGR29947.1"/>
    </source>
</evidence>
<gene>
    <name evidence="3" type="ORF">DWY58_01485</name>
</gene>
<dbReference type="Gene3D" id="2.60.40.10">
    <property type="entry name" value="Immunoglobulins"/>
    <property type="match status" value="1"/>
</dbReference>
<reference evidence="3 4" key="1">
    <citation type="submission" date="2018-08" db="EMBL/GenBank/DDBJ databases">
        <title>A genome reference for cultivated species of the human gut microbiota.</title>
        <authorList>
            <person name="Zou Y."/>
            <person name="Xue W."/>
            <person name="Luo G."/>
        </authorList>
    </citation>
    <scope>NUCLEOTIDE SEQUENCE [LARGE SCALE GENOMIC DNA]</scope>
    <source>
        <strain evidence="3 4">AF25-6</strain>
    </source>
</reference>
<organism evidence="3 4">
    <name type="scientific">Bacteroides stercoris</name>
    <dbReference type="NCBI Taxonomy" id="46506"/>
    <lineage>
        <taxon>Bacteria</taxon>
        <taxon>Pseudomonadati</taxon>
        <taxon>Bacteroidota</taxon>
        <taxon>Bacteroidia</taxon>
        <taxon>Bacteroidales</taxon>
        <taxon>Bacteroidaceae</taxon>
        <taxon>Bacteroides</taxon>
    </lineage>
</organism>
<dbReference type="PROSITE" id="PS51257">
    <property type="entry name" value="PROKAR_LIPOPROTEIN"/>
    <property type="match status" value="1"/>
</dbReference>
<feature type="chain" id="PRO_5019008090" description="BACON domain-containing protein" evidence="1">
    <location>
        <begin position="23"/>
        <end position="579"/>
    </location>
</feature>
<comment type="caution">
    <text evidence="3">The sequence shown here is derived from an EMBL/GenBank/DDBJ whole genome shotgun (WGS) entry which is preliminary data.</text>
</comment>
<sequence>MKQLLKIALGLVLCLGGFTACDDDENVAVSGFSLSKTEIAANAEGGKEMVTISSEGEWVAKSSEPWLSISPANGFGNTECVITIDQALQNDAREAEICFMPKGQSPQTVTVTQLGYGKMIHVKEADVKIKASDVLEKRYFEAIITANVSFKITYEWLTENEEGAKLEDWIYVDKKNEPSFNIESARPQSYKVRFEWNMNPEWIERQARVNFQPILEDGGNPDDVTVTPILITQEASPEITDDRAGDSLAILTICERMASGISINSSENMIYWENVKLWERNAEGLPAPEAVGRVRAVNFGTVGTKESLPQEVKYLKYLETFQVYGNENTMLLNIELGSDICELKYLKNLQIGGYGLVALPKDFSRLGSTLEVLDLSANNFTRVPEVLNKNDFKKLKSLKFNANRRWTVNSLKDSQYDKDTELGFHINMNENPTEIDQLFLWENLEELVLSYNYLEGTLPTYEGRPGWQEEDLKQYGDTLNYLREHPEIPKILPNMKRLSLNLNYFTGELPKWLLYHPKLMEWFPEVLIFNQQEMGYDSQGAPVKFSNVPTNFEYYFEAFPLYRNKYEVEGDEEITDPEE</sequence>
<feature type="domain" description="BACON" evidence="2">
    <location>
        <begin position="57"/>
        <end position="113"/>
    </location>
</feature>
<accession>A0A412EAV0</accession>
<dbReference type="RefSeq" id="WP_117917039.1">
    <property type="nucleotide sequence ID" value="NZ_QRUB01000001.1"/>
</dbReference>
<dbReference type="CDD" id="cd14948">
    <property type="entry name" value="BACON"/>
    <property type="match status" value="1"/>
</dbReference>
<dbReference type="SUPFAM" id="SSF52058">
    <property type="entry name" value="L domain-like"/>
    <property type="match status" value="1"/>
</dbReference>
<dbReference type="InterPro" id="IPR052595">
    <property type="entry name" value="LRRC69/RLP"/>
</dbReference>
<evidence type="ECO:0000259" key="2">
    <source>
        <dbReference type="Pfam" id="PF13004"/>
    </source>
</evidence>
<dbReference type="PANTHER" id="PTHR48057:SF7">
    <property type="entry name" value="LEUCINE-RICH REPEAT SERINE_THREONINE-PROTEIN KINASE 1"/>
    <property type="match status" value="1"/>
</dbReference>
<dbReference type="PROSITE" id="PS51450">
    <property type="entry name" value="LRR"/>
    <property type="match status" value="1"/>
</dbReference>